<evidence type="ECO:0000256" key="1">
    <source>
        <dbReference type="SAM" id="MobiDB-lite"/>
    </source>
</evidence>
<dbReference type="AlphaFoldDB" id="M1W7Y9"/>
<reference evidence="2 3" key="1">
    <citation type="journal article" date="2013" name="PLoS Genet.">
        <title>Plant-symbiotic fungi as chemical engineers: Multi-genome analysis of the Clavicipitaceae reveals dynamics of alkaloid loci.</title>
        <authorList>
            <person name="Schardl C.L."/>
            <person name="Young C.A."/>
            <person name="Hesse U."/>
            <person name="Amyotte S.G."/>
            <person name="Andreeva K."/>
            <person name="Calie P.J."/>
            <person name="Fleetwood D.J."/>
            <person name="Haws D.C."/>
            <person name="Moore N."/>
            <person name="Oeser B."/>
            <person name="Panaccione D.G."/>
            <person name="Schweri K.K."/>
            <person name="Voisey C.R."/>
            <person name="Farman M.L."/>
            <person name="Jaromczyk J.W."/>
            <person name="Roe B.A."/>
            <person name="O'Sullivan D.M."/>
            <person name="Scott B."/>
            <person name="Tudzynski P."/>
            <person name="An Z."/>
            <person name="Arnaoudova E.G."/>
            <person name="Bullock C.T."/>
            <person name="Charlton N.D."/>
            <person name="Chen L."/>
            <person name="Cox M."/>
            <person name="Dinkins R.D."/>
            <person name="Florea S."/>
            <person name="Glenn A.E."/>
            <person name="Gordon A."/>
            <person name="Gueldener U."/>
            <person name="Harris D.R."/>
            <person name="Hollin W."/>
            <person name="Jaromczyk J."/>
            <person name="Johnson R.D."/>
            <person name="Khan A.K."/>
            <person name="Leistner E."/>
            <person name="Leuchtmann A."/>
            <person name="Li C."/>
            <person name="Liu J."/>
            <person name="Liu J."/>
            <person name="Liu M."/>
            <person name="Mace W."/>
            <person name="Machado C."/>
            <person name="Nagabhyru P."/>
            <person name="Pan J."/>
            <person name="Schmid J."/>
            <person name="Sugawara K."/>
            <person name="Steiner U."/>
            <person name="Takach J.E."/>
            <person name="Tanaka E."/>
            <person name="Webb J.S."/>
            <person name="Wilson E.V."/>
            <person name="Wiseman J.L."/>
            <person name="Yoshida R."/>
            <person name="Zeng Z."/>
        </authorList>
    </citation>
    <scope>NUCLEOTIDE SEQUENCE [LARGE SCALE GENOMIC DNA]</scope>
    <source>
        <strain evidence="2 3">20.1</strain>
    </source>
</reference>
<gene>
    <name evidence="2" type="ORF">CPUR_02517</name>
</gene>
<evidence type="ECO:0000313" key="3">
    <source>
        <dbReference type="Proteomes" id="UP000016801"/>
    </source>
</evidence>
<dbReference type="HOGENOM" id="CLU_1686387_0_0_1"/>
<name>M1W7Y9_CLAP2</name>
<comment type="caution">
    <text evidence="2">The sequence shown here is derived from an EMBL/GenBank/DDBJ whole genome shotgun (WGS) entry which is preliminary data.</text>
</comment>
<feature type="compositionally biased region" description="Basic residues" evidence="1">
    <location>
        <begin position="126"/>
        <end position="135"/>
    </location>
</feature>
<proteinExistence type="predicted"/>
<evidence type="ECO:0000313" key="2">
    <source>
        <dbReference type="EMBL" id="CCE28828.1"/>
    </source>
</evidence>
<protein>
    <submittedName>
        <fullName evidence="2">Uncharacterized protein</fullName>
    </submittedName>
</protein>
<feature type="region of interest" description="Disordered" evidence="1">
    <location>
        <begin position="46"/>
        <end position="156"/>
    </location>
</feature>
<dbReference type="EMBL" id="CAGA01000010">
    <property type="protein sequence ID" value="CCE28828.1"/>
    <property type="molecule type" value="Genomic_DNA"/>
</dbReference>
<accession>M1W7Y9</accession>
<keyword evidence="3" id="KW-1185">Reference proteome</keyword>
<feature type="compositionally biased region" description="Basic and acidic residues" evidence="1">
    <location>
        <begin position="112"/>
        <end position="125"/>
    </location>
</feature>
<feature type="compositionally biased region" description="Acidic residues" evidence="1">
    <location>
        <begin position="83"/>
        <end position="111"/>
    </location>
</feature>
<organism evidence="2 3">
    <name type="scientific">Claviceps purpurea (strain 20.1)</name>
    <name type="common">Ergot fungus</name>
    <name type="synonym">Sphacelia segetum</name>
    <dbReference type="NCBI Taxonomy" id="1111077"/>
    <lineage>
        <taxon>Eukaryota</taxon>
        <taxon>Fungi</taxon>
        <taxon>Dikarya</taxon>
        <taxon>Ascomycota</taxon>
        <taxon>Pezizomycotina</taxon>
        <taxon>Sordariomycetes</taxon>
        <taxon>Hypocreomycetidae</taxon>
        <taxon>Hypocreales</taxon>
        <taxon>Clavicipitaceae</taxon>
        <taxon>Claviceps</taxon>
    </lineage>
</organism>
<dbReference type="Proteomes" id="UP000016801">
    <property type="component" value="Unassembled WGS sequence"/>
</dbReference>
<dbReference type="VEuPathDB" id="FungiDB:CPUR_02517"/>
<sequence length="156" mass="17536">MVVKIGQWEEKQPRNIEDLFAESNIYKWTIRDGLLVVNVSFYIASDDEPATPKSGRGGKRKRRMSVQSEEEVVQSERGKESVFEDDASQLEGGDDLALEDDAAQLEAGDDLASEHDAAQSDDHTTPSHHRRRLPMPHKLSTVHPDNVDPLPEFITE</sequence>